<reference evidence="5 6" key="1">
    <citation type="submission" date="2024-06" db="EMBL/GenBank/DDBJ databases">
        <title>The Natural Products Discovery Center: Release of the First 8490 Sequenced Strains for Exploring Actinobacteria Biosynthetic Diversity.</title>
        <authorList>
            <person name="Kalkreuter E."/>
            <person name="Kautsar S.A."/>
            <person name="Yang D."/>
            <person name="Bader C.D."/>
            <person name="Teijaro C.N."/>
            <person name="Fluegel L."/>
            <person name="Davis C.M."/>
            <person name="Simpson J.R."/>
            <person name="Lauterbach L."/>
            <person name="Steele A.D."/>
            <person name="Gui C."/>
            <person name="Meng S."/>
            <person name="Li G."/>
            <person name="Viehrig K."/>
            <person name="Ye F."/>
            <person name="Su P."/>
            <person name="Kiefer A.F."/>
            <person name="Nichols A."/>
            <person name="Cepeda A.J."/>
            <person name="Yan W."/>
            <person name="Fan B."/>
            <person name="Jiang Y."/>
            <person name="Adhikari A."/>
            <person name="Zheng C.-J."/>
            <person name="Schuster L."/>
            <person name="Cowan T.M."/>
            <person name="Smanski M.J."/>
            <person name="Chevrette M.G."/>
            <person name="De Carvalho L.P.S."/>
            <person name="Shen B."/>
        </authorList>
    </citation>
    <scope>NUCLEOTIDE SEQUENCE [LARGE SCALE GENOMIC DNA]</scope>
    <source>
        <strain evidence="5 6">NPDC053791</strain>
    </source>
</reference>
<dbReference type="Gene3D" id="3.30.360.10">
    <property type="entry name" value="Dihydrodipicolinate Reductase, domain 2"/>
    <property type="match status" value="1"/>
</dbReference>
<evidence type="ECO:0000256" key="2">
    <source>
        <dbReference type="ARBA" id="ARBA00023002"/>
    </source>
</evidence>
<dbReference type="Proteomes" id="UP001552479">
    <property type="component" value="Unassembled WGS sequence"/>
</dbReference>
<comment type="caution">
    <text evidence="5">The sequence shown here is derived from an EMBL/GenBank/DDBJ whole genome shotgun (WGS) entry which is preliminary data.</text>
</comment>
<dbReference type="InterPro" id="IPR036291">
    <property type="entry name" value="NAD(P)-bd_dom_sf"/>
</dbReference>
<dbReference type="PANTHER" id="PTHR22604:SF105">
    <property type="entry name" value="TRANS-1,2-DIHYDROBENZENE-1,2-DIOL DEHYDROGENASE"/>
    <property type="match status" value="1"/>
</dbReference>
<dbReference type="InterPro" id="IPR050984">
    <property type="entry name" value="Gfo/Idh/MocA_domain"/>
</dbReference>
<gene>
    <name evidence="5" type="ORF">AB0L03_28760</name>
</gene>
<dbReference type="SUPFAM" id="SSF51735">
    <property type="entry name" value="NAD(P)-binding Rossmann-fold domains"/>
    <property type="match status" value="1"/>
</dbReference>
<evidence type="ECO:0000259" key="4">
    <source>
        <dbReference type="Pfam" id="PF22725"/>
    </source>
</evidence>
<evidence type="ECO:0000256" key="1">
    <source>
        <dbReference type="ARBA" id="ARBA00010928"/>
    </source>
</evidence>
<dbReference type="Pfam" id="PF22725">
    <property type="entry name" value="GFO_IDH_MocA_C3"/>
    <property type="match status" value="1"/>
</dbReference>
<dbReference type="EMBL" id="JBFASG010000039">
    <property type="protein sequence ID" value="MEV4926769.1"/>
    <property type="molecule type" value="Genomic_DNA"/>
</dbReference>
<dbReference type="PANTHER" id="PTHR22604">
    <property type="entry name" value="OXIDOREDUCTASES"/>
    <property type="match status" value="1"/>
</dbReference>
<dbReference type="InterPro" id="IPR055170">
    <property type="entry name" value="GFO_IDH_MocA-like_dom"/>
</dbReference>
<dbReference type="Pfam" id="PF01408">
    <property type="entry name" value="GFO_IDH_MocA"/>
    <property type="match status" value="1"/>
</dbReference>
<accession>A0ABV3J367</accession>
<evidence type="ECO:0000259" key="3">
    <source>
        <dbReference type="Pfam" id="PF01408"/>
    </source>
</evidence>
<dbReference type="RefSeq" id="WP_366090089.1">
    <property type="nucleotide sequence ID" value="NZ_JBFASG010000039.1"/>
</dbReference>
<name>A0ABV3J367_9ACTN</name>
<feature type="domain" description="Gfo/Idh/MocA-like oxidoreductase N-terminal" evidence="3">
    <location>
        <begin position="10"/>
        <end position="127"/>
    </location>
</feature>
<protein>
    <submittedName>
        <fullName evidence="5">Gfo/Idh/MocA family oxidoreductase</fullName>
    </submittedName>
</protein>
<keyword evidence="2" id="KW-0560">Oxidoreductase</keyword>
<evidence type="ECO:0000313" key="5">
    <source>
        <dbReference type="EMBL" id="MEV4926769.1"/>
    </source>
</evidence>
<evidence type="ECO:0000313" key="6">
    <source>
        <dbReference type="Proteomes" id="UP001552479"/>
    </source>
</evidence>
<keyword evidence="6" id="KW-1185">Reference proteome</keyword>
<feature type="domain" description="GFO/IDH/MocA-like oxidoreductase" evidence="4">
    <location>
        <begin position="138"/>
        <end position="252"/>
    </location>
</feature>
<comment type="similarity">
    <text evidence="1">Belongs to the Gfo/Idh/MocA family.</text>
</comment>
<dbReference type="SUPFAM" id="SSF55347">
    <property type="entry name" value="Glyceraldehyde-3-phosphate dehydrogenase-like, C-terminal domain"/>
    <property type="match status" value="1"/>
</dbReference>
<proteinExistence type="inferred from homology"/>
<sequence length="328" mass="35252">MDSPGTREPLRIGVLGCASIAERRMLPSMLRQPRVRVTAVASRDAAKAASFAARFGGDPVVGYERLLERPDVDAVYIPLPPGMHAEWTLRSLAAGKHVLCEKPFATTLAEAREAVSLARERGLLLMESFMFLHHAQHAEVARLVADGAIGDLRLFSSEFGIPRPAGDAGDTGPRYASTLPEVAAYPLRAASLFLGDGLRVLGAQVRTEGEDGFRVAGTALLTAPSGVAAQLAYGLDHGYRSGYTLWGSEGHLTLERAFSTPDDHAPVVRIERRRRTEEIRLAPDSHFTNIAGAFARTVLDGAGYEPHAEAILRHAELVDAVDTAASRS</sequence>
<organism evidence="5 6">
    <name type="scientific">Streptomyces roseoverticillatus</name>
    <dbReference type="NCBI Taxonomy" id="66429"/>
    <lineage>
        <taxon>Bacteria</taxon>
        <taxon>Bacillati</taxon>
        <taxon>Actinomycetota</taxon>
        <taxon>Actinomycetes</taxon>
        <taxon>Kitasatosporales</taxon>
        <taxon>Streptomycetaceae</taxon>
        <taxon>Streptomyces</taxon>
    </lineage>
</organism>
<dbReference type="InterPro" id="IPR000683">
    <property type="entry name" value="Gfo/Idh/MocA-like_OxRdtase_N"/>
</dbReference>
<dbReference type="Gene3D" id="3.40.50.720">
    <property type="entry name" value="NAD(P)-binding Rossmann-like Domain"/>
    <property type="match status" value="1"/>
</dbReference>